<gene>
    <name evidence="2" type="ORF">K504DRAFT_81485</name>
</gene>
<keyword evidence="1" id="KW-0812">Transmembrane</keyword>
<dbReference type="PROSITE" id="PS51257">
    <property type="entry name" value="PROKAR_LIPOPROTEIN"/>
    <property type="match status" value="1"/>
</dbReference>
<accession>A0A6G1K233</accession>
<feature type="transmembrane region" description="Helical" evidence="1">
    <location>
        <begin position="20"/>
        <end position="39"/>
    </location>
</feature>
<organism evidence="2 3">
    <name type="scientific">Pleomassaria siparia CBS 279.74</name>
    <dbReference type="NCBI Taxonomy" id="1314801"/>
    <lineage>
        <taxon>Eukaryota</taxon>
        <taxon>Fungi</taxon>
        <taxon>Dikarya</taxon>
        <taxon>Ascomycota</taxon>
        <taxon>Pezizomycotina</taxon>
        <taxon>Dothideomycetes</taxon>
        <taxon>Pleosporomycetidae</taxon>
        <taxon>Pleosporales</taxon>
        <taxon>Pleomassariaceae</taxon>
        <taxon>Pleomassaria</taxon>
    </lineage>
</organism>
<protein>
    <submittedName>
        <fullName evidence="2">Uncharacterized protein</fullName>
    </submittedName>
</protein>
<dbReference type="EMBL" id="MU005776">
    <property type="protein sequence ID" value="KAF2706447.1"/>
    <property type="molecule type" value="Genomic_DNA"/>
</dbReference>
<proteinExistence type="predicted"/>
<name>A0A6G1K233_9PLEO</name>
<keyword evidence="1" id="KW-0472">Membrane</keyword>
<keyword evidence="3" id="KW-1185">Reference proteome</keyword>
<reference evidence="2" key="1">
    <citation type="journal article" date="2020" name="Stud. Mycol.">
        <title>101 Dothideomycetes genomes: a test case for predicting lifestyles and emergence of pathogens.</title>
        <authorList>
            <person name="Haridas S."/>
            <person name="Albert R."/>
            <person name="Binder M."/>
            <person name="Bloem J."/>
            <person name="Labutti K."/>
            <person name="Salamov A."/>
            <person name="Andreopoulos B."/>
            <person name="Baker S."/>
            <person name="Barry K."/>
            <person name="Bills G."/>
            <person name="Bluhm B."/>
            <person name="Cannon C."/>
            <person name="Castanera R."/>
            <person name="Culley D."/>
            <person name="Daum C."/>
            <person name="Ezra D."/>
            <person name="Gonzalez J."/>
            <person name="Henrissat B."/>
            <person name="Kuo A."/>
            <person name="Liang C."/>
            <person name="Lipzen A."/>
            <person name="Lutzoni F."/>
            <person name="Magnuson J."/>
            <person name="Mondo S."/>
            <person name="Nolan M."/>
            <person name="Ohm R."/>
            <person name="Pangilinan J."/>
            <person name="Park H.-J."/>
            <person name="Ramirez L."/>
            <person name="Alfaro M."/>
            <person name="Sun H."/>
            <person name="Tritt A."/>
            <person name="Yoshinaga Y."/>
            <person name="Zwiers L.-H."/>
            <person name="Turgeon B."/>
            <person name="Goodwin S."/>
            <person name="Spatafora J."/>
            <person name="Crous P."/>
            <person name="Grigoriev I."/>
        </authorList>
    </citation>
    <scope>NUCLEOTIDE SEQUENCE</scope>
    <source>
        <strain evidence="2">CBS 279.74</strain>
    </source>
</reference>
<keyword evidence="1" id="KW-1133">Transmembrane helix</keyword>
<evidence type="ECO:0000313" key="3">
    <source>
        <dbReference type="Proteomes" id="UP000799428"/>
    </source>
</evidence>
<dbReference type="Proteomes" id="UP000799428">
    <property type="component" value="Unassembled WGS sequence"/>
</dbReference>
<evidence type="ECO:0000256" key="1">
    <source>
        <dbReference type="SAM" id="Phobius"/>
    </source>
</evidence>
<dbReference type="AlphaFoldDB" id="A0A6G1K233"/>
<sequence>MCFLKSPRTPKAANDDALRAVIIGCTILTAACQVLLVLPGRTRGDPFRRLVPQHELGAIVHRNWFATMIVPAGPCSTIHTTRNTNSRAMAKIRASSRNRYVRKLTPKQTLPESLRRVRTLSLGKRFEPCRPYREAWT</sequence>
<evidence type="ECO:0000313" key="2">
    <source>
        <dbReference type="EMBL" id="KAF2706447.1"/>
    </source>
</evidence>